<dbReference type="PROSITE" id="PS50983">
    <property type="entry name" value="FE_B12_PBP"/>
    <property type="match status" value="1"/>
</dbReference>
<sequence length="377" mass="42994" precursor="true">MDHFQKINESDMKRYSMRLVRSSILVMLALFVTLLSAYSSTERKLPHATCEVTDMAGRKMVVPSVIRRIYVNKPGSVLMYAVAPDMLVSRSLWLTYNTKRYLKSSYLQLPYVDGSVEEIVRLKPDIIISSFNINPKTKDEAERLSQKIGIPVYMVPIDMGMYEQTFKALGELLNRKEQTGRMRAFLHTCFDGIALKSKQIPEKQRVRVYYAEGERGLNTDPSASFHSQILDVVGAINVAQVAVASGQGMSAVSMEQLLLWNPDVVLVWTGMGSSMSTMHAIQNDNLWATVRAVKNKKLYQIPFMPFGWFDRPPSTNRIMGAIWTAQQLYPGIYHYDLKKVTREYFDIFYHYKLTDEELAALLHPNPQLLINSTSGNH</sequence>
<dbReference type="eggNOG" id="COG0614">
    <property type="taxonomic scope" value="Bacteria"/>
</dbReference>
<evidence type="ECO:0000259" key="1">
    <source>
        <dbReference type="PROSITE" id="PS50983"/>
    </source>
</evidence>
<gene>
    <name evidence="2" type="ordered locus">Ppha_1991</name>
</gene>
<feature type="domain" description="Fe/B12 periplasmic-binding" evidence="1">
    <location>
        <begin position="67"/>
        <end position="332"/>
    </location>
</feature>
<dbReference type="HOGENOM" id="CLU_038034_13_1_10"/>
<dbReference type="PANTHER" id="PTHR30535:SF34">
    <property type="entry name" value="MOLYBDATE-BINDING PROTEIN MOLA"/>
    <property type="match status" value="1"/>
</dbReference>
<organism evidence="2 3">
    <name type="scientific">Pelodictyon phaeoclathratiforme (strain DSM 5477 / BU-1)</name>
    <dbReference type="NCBI Taxonomy" id="324925"/>
    <lineage>
        <taxon>Bacteria</taxon>
        <taxon>Pseudomonadati</taxon>
        <taxon>Chlorobiota</taxon>
        <taxon>Chlorobiia</taxon>
        <taxon>Chlorobiales</taxon>
        <taxon>Chlorobiaceae</taxon>
        <taxon>Chlorobium/Pelodictyon group</taxon>
        <taxon>Pelodictyon</taxon>
    </lineage>
</organism>
<dbReference type="KEGG" id="pph:Ppha_1991"/>
<dbReference type="EMBL" id="CP001110">
    <property type="protein sequence ID" value="ACF44203.1"/>
    <property type="molecule type" value="Genomic_DNA"/>
</dbReference>
<proteinExistence type="predicted"/>
<protein>
    <submittedName>
        <fullName evidence="2">Periplasmic binding protein</fullName>
    </submittedName>
</protein>
<evidence type="ECO:0000313" key="2">
    <source>
        <dbReference type="EMBL" id="ACF44203.1"/>
    </source>
</evidence>
<dbReference type="AlphaFoldDB" id="B4SCJ8"/>
<dbReference type="STRING" id="324925.Ppha_1991"/>
<dbReference type="Proteomes" id="UP000002724">
    <property type="component" value="Chromosome"/>
</dbReference>
<evidence type="ECO:0000313" key="3">
    <source>
        <dbReference type="Proteomes" id="UP000002724"/>
    </source>
</evidence>
<dbReference type="InterPro" id="IPR002491">
    <property type="entry name" value="ABC_transptr_periplasmic_BD"/>
</dbReference>
<dbReference type="SUPFAM" id="SSF53807">
    <property type="entry name" value="Helical backbone' metal receptor"/>
    <property type="match status" value="1"/>
</dbReference>
<dbReference type="Gene3D" id="3.40.50.1980">
    <property type="entry name" value="Nitrogenase molybdenum iron protein domain"/>
    <property type="match status" value="2"/>
</dbReference>
<reference evidence="2 3" key="1">
    <citation type="submission" date="2008-06" db="EMBL/GenBank/DDBJ databases">
        <title>Complete sequence of Pelodictyon phaeoclathratiforme BU-1.</title>
        <authorList>
            <consortium name="US DOE Joint Genome Institute"/>
            <person name="Lucas S."/>
            <person name="Copeland A."/>
            <person name="Lapidus A."/>
            <person name="Glavina del Rio T."/>
            <person name="Dalin E."/>
            <person name="Tice H."/>
            <person name="Bruce D."/>
            <person name="Goodwin L."/>
            <person name="Pitluck S."/>
            <person name="Schmutz J."/>
            <person name="Larimer F."/>
            <person name="Land M."/>
            <person name="Hauser L."/>
            <person name="Kyrpides N."/>
            <person name="Mikhailova N."/>
            <person name="Liu Z."/>
            <person name="Li T."/>
            <person name="Zhao F."/>
            <person name="Overmann J."/>
            <person name="Bryant D.A."/>
            <person name="Richardson P."/>
        </authorList>
    </citation>
    <scope>NUCLEOTIDE SEQUENCE [LARGE SCALE GENOMIC DNA]</scope>
    <source>
        <strain evidence="3">DSM 5477 / BU-1</strain>
    </source>
</reference>
<name>B4SCJ8_PELPB</name>
<keyword evidence="3" id="KW-1185">Reference proteome</keyword>
<accession>B4SCJ8</accession>
<dbReference type="PANTHER" id="PTHR30535">
    <property type="entry name" value="VITAMIN B12-BINDING PROTEIN"/>
    <property type="match status" value="1"/>
</dbReference>
<dbReference type="Gene3D" id="1.20.58.2180">
    <property type="match status" value="1"/>
</dbReference>
<dbReference type="InterPro" id="IPR050902">
    <property type="entry name" value="ABC_Transporter_SBP"/>
</dbReference>
<dbReference type="Pfam" id="PF01497">
    <property type="entry name" value="Peripla_BP_2"/>
    <property type="match status" value="1"/>
</dbReference>